<dbReference type="Proteomes" id="UP000001593">
    <property type="component" value="Unassembled WGS sequence"/>
</dbReference>
<dbReference type="AlphaFoldDB" id="A7S386"/>
<evidence type="ECO:0000313" key="3">
    <source>
        <dbReference type="Proteomes" id="UP000001593"/>
    </source>
</evidence>
<keyword evidence="3" id="KW-1185">Reference proteome</keyword>
<protein>
    <submittedName>
        <fullName evidence="2">Uncharacterized protein</fullName>
    </submittedName>
</protein>
<dbReference type="PANTHER" id="PTHR32289">
    <property type="entry name" value="PROTEIN FAM167A"/>
    <property type="match status" value="1"/>
</dbReference>
<evidence type="ECO:0000313" key="2">
    <source>
        <dbReference type="EMBL" id="EDO41807.1"/>
    </source>
</evidence>
<evidence type="ECO:0000256" key="1">
    <source>
        <dbReference type="SAM" id="MobiDB-lite"/>
    </source>
</evidence>
<accession>A7S386</accession>
<sequence length="569" mass="64410">MFNDDNLSKKIDHTVYVDHNANIIGEYSTKFLNFPDTDVLHVTNIDDQNTITKRSLDSTQDFSCFQKIDLMVQGKQVKQDIAWEPRNTAFEFKNDTTHSSKTMFITANEFDDLSEIACNELAEGLPAGNLEPWNYKSRSINKGLQRGVNRSDCLTTRCDSPNEIVIHPSHHHVTKSRHQTKHNAKHATRVFSIDSPNEDSQGKTANISDSASFPSGDHWVIYCGDVTCENEENESGLSESEPVSPVTKRNKSWFPLKEEVGPTTIQFFPPQGGTQSEFEVIPTIFEGQRVCYGEMILSHDPFSAVEEHVIPVEARDRKSQFFDMVTEEAITPTLAKNKRTVLGITEDEIRVSESGIKRGLNESDDIESLLERLTRARNCSSPQNIPFLDKQNVLQVRCNDNNVELSDEKSLVRSDSEESLNSVSSTEELTLTERIQNVNRAFEWVRAELLAMKAQDFTLKMQFDSIRQEMRAMIEEQQEYYADIGSGTKNIILVEESLIDDKALREDSGYHSDTPSQSASDSTGGADEIQQTRAHATYFYEPLPSYTKIKKLPARKSRNSGKCVFEFVL</sequence>
<reference evidence="2 3" key="1">
    <citation type="journal article" date="2007" name="Science">
        <title>Sea anemone genome reveals ancestral eumetazoan gene repertoire and genomic organization.</title>
        <authorList>
            <person name="Putnam N.H."/>
            <person name="Srivastava M."/>
            <person name="Hellsten U."/>
            <person name="Dirks B."/>
            <person name="Chapman J."/>
            <person name="Salamov A."/>
            <person name="Terry A."/>
            <person name="Shapiro H."/>
            <person name="Lindquist E."/>
            <person name="Kapitonov V.V."/>
            <person name="Jurka J."/>
            <person name="Genikhovich G."/>
            <person name="Grigoriev I.V."/>
            <person name="Lucas S.M."/>
            <person name="Steele R.E."/>
            <person name="Finnerty J.R."/>
            <person name="Technau U."/>
            <person name="Martindale M.Q."/>
            <person name="Rokhsar D.S."/>
        </authorList>
    </citation>
    <scope>NUCLEOTIDE SEQUENCE [LARGE SCALE GENOMIC DNA]</scope>
    <source>
        <strain evidence="3">CH2 X CH6</strain>
    </source>
</reference>
<dbReference type="EMBL" id="DS469572">
    <property type="protein sequence ID" value="EDO41807.1"/>
    <property type="molecule type" value="Genomic_DNA"/>
</dbReference>
<dbReference type="HOGENOM" id="CLU_479232_0_0_1"/>
<proteinExistence type="predicted"/>
<dbReference type="InterPro" id="IPR051771">
    <property type="entry name" value="FAM167_domain"/>
</dbReference>
<feature type="region of interest" description="Disordered" evidence="1">
    <location>
        <begin position="506"/>
        <end position="527"/>
    </location>
</feature>
<dbReference type="PANTHER" id="PTHR32289:SF1">
    <property type="entry name" value="PROTEIN FAM167A-LIKE"/>
    <property type="match status" value="1"/>
</dbReference>
<organism evidence="2 3">
    <name type="scientific">Nematostella vectensis</name>
    <name type="common">Starlet sea anemone</name>
    <dbReference type="NCBI Taxonomy" id="45351"/>
    <lineage>
        <taxon>Eukaryota</taxon>
        <taxon>Metazoa</taxon>
        <taxon>Cnidaria</taxon>
        <taxon>Anthozoa</taxon>
        <taxon>Hexacorallia</taxon>
        <taxon>Actiniaria</taxon>
        <taxon>Edwardsiidae</taxon>
        <taxon>Nematostella</taxon>
    </lineage>
</organism>
<dbReference type="KEGG" id="nve:5513660"/>
<gene>
    <name evidence="2" type="ORF">NEMVEDRAFT_v1g242538</name>
</gene>
<name>A7S386_NEMVE</name>
<dbReference type="InParanoid" id="A7S386"/>
<feature type="compositionally biased region" description="Polar residues" evidence="1">
    <location>
        <begin position="511"/>
        <end position="527"/>
    </location>
</feature>